<name>A0A0C3SEJ3_PHLG1</name>
<keyword evidence="1" id="KW-0175">Coiled coil</keyword>
<proteinExistence type="predicted"/>
<feature type="coiled-coil region" evidence="1">
    <location>
        <begin position="32"/>
        <end position="66"/>
    </location>
</feature>
<dbReference type="HOGENOM" id="CLU_934179_0_0_1"/>
<protein>
    <submittedName>
        <fullName evidence="2">Uncharacterized protein</fullName>
    </submittedName>
</protein>
<reference evidence="2 3" key="1">
    <citation type="journal article" date="2014" name="PLoS Genet.">
        <title>Analysis of the Phlebiopsis gigantea genome, transcriptome and secretome provides insight into its pioneer colonization strategies of wood.</title>
        <authorList>
            <person name="Hori C."/>
            <person name="Ishida T."/>
            <person name="Igarashi K."/>
            <person name="Samejima M."/>
            <person name="Suzuki H."/>
            <person name="Master E."/>
            <person name="Ferreira P."/>
            <person name="Ruiz-Duenas F.J."/>
            <person name="Held B."/>
            <person name="Canessa P."/>
            <person name="Larrondo L.F."/>
            <person name="Schmoll M."/>
            <person name="Druzhinina I.S."/>
            <person name="Kubicek C.P."/>
            <person name="Gaskell J.A."/>
            <person name="Kersten P."/>
            <person name="St John F."/>
            <person name="Glasner J."/>
            <person name="Sabat G."/>
            <person name="Splinter BonDurant S."/>
            <person name="Syed K."/>
            <person name="Yadav J."/>
            <person name="Mgbeahuruike A.C."/>
            <person name="Kovalchuk A."/>
            <person name="Asiegbu F.O."/>
            <person name="Lackner G."/>
            <person name="Hoffmeister D."/>
            <person name="Rencoret J."/>
            <person name="Gutierrez A."/>
            <person name="Sun H."/>
            <person name="Lindquist E."/>
            <person name="Barry K."/>
            <person name="Riley R."/>
            <person name="Grigoriev I.V."/>
            <person name="Henrissat B."/>
            <person name="Kues U."/>
            <person name="Berka R.M."/>
            <person name="Martinez A.T."/>
            <person name="Covert S.F."/>
            <person name="Blanchette R.A."/>
            <person name="Cullen D."/>
        </authorList>
    </citation>
    <scope>NUCLEOTIDE SEQUENCE [LARGE SCALE GENOMIC DNA]</scope>
    <source>
        <strain evidence="2 3">11061_1 CR5-6</strain>
    </source>
</reference>
<organism evidence="2 3">
    <name type="scientific">Phlebiopsis gigantea (strain 11061_1 CR5-6)</name>
    <name type="common">White-rot fungus</name>
    <name type="synonym">Peniophora gigantea</name>
    <dbReference type="NCBI Taxonomy" id="745531"/>
    <lineage>
        <taxon>Eukaryota</taxon>
        <taxon>Fungi</taxon>
        <taxon>Dikarya</taxon>
        <taxon>Basidiomycota</taxon>
        <taxon>Agaricomycotina</taxon>
        <taxon>Agaricomycetes</taxon>
        <taxon>Polyporales</taxon>
        <taxon>Phanerochaetaceae</taxon>
        <taxon>Phlebiopsis</taxon>
    </lineage>
</organism>
<dbReference type="OrthoDB" id="2767605at2759"/>
<sequence>MAASVALDIPRQIHDDIVILQGQEIIRIRGLLETTEPRLDALQDENEQLRTEHEQTLRELEDLRAQPPPESAIAEESGDQPIRLVSPRTVFLNQAKLPRYNNLQIPAFYVGRSPRKCLKYLKQVRDTKSSQHTLGSDTILGYLRIALFRGGEEEWQHGYNTCFIVRPESRRRRDGAWIATKLVRPQRSVQVISQIYGRWYYLGSYQCTEAVALDSSAYDLLSEQSKRGVLRFMAHGEFKDEARNRILEGEVRLTRIELHRVTFDEMNQRLLVTAGVKRLDEAESDRSRASDDDGDVYD</sequence>
<accession>A0A0C3SEJ3</accession>
<keyword evidence="3" id="KW-1185">Reference proteome</keyword>
<dbReference type="EMBL" id="KN840453">
    <property type="protein sequence ID" value="KIP10565.1"/>
    <property type="molecule type" value="Genomic_DNA"/>
</dbReference>
<dbReference type="AlphaFoldDB" id="A0A0C3SEJ3"/>
<evidence type="ECO:0000313" key="3">
    <source>
        <dbReference type="Proteomes" id="UP000053257"/>
    </source>
</evidence>
<gene>
    <name evidence="2" type="ORF">PHLGIDRAFT_125441</name>
</gene>
<dbReference type="Proteomes" id="UP000053257">
    <property type="component" value="Unassembled WGS sequence"/>
</dbReference>
<evidence type="ECO:0000256" key="1">
    <source>
        <dbReference type="SAM" id="Coils"/>
    </source>
</evidence>
<evidence type="ECO:0000313" key="2">
    <source>
        <dbReference type="EMBL" id="KIP10565.1"/>
    </source>
</evidence>